<accession>A0A2P5EIL7</accession>
<dbReference type="EMBL" id="JXTC01000148">
    <property type="protein sequence ID" value="PON85398.1"/>
    <property type="molecule type" value="Genomic_DNA"/>
</dbReference>
<proteinExistence type="predicted"/>
<comment type="caution">
    <text evidence="1">The sequence shown here is derived from an EMBL/GenBank/DDBJ whole genome shotgun (WGS) entry which is preliminary data.</text>
</comment>
<dbReference type="Proteomes" id="UP000237000">
    <property type="component" value="Unassembled WGS sequence"/>
</dbReference>
<dbReference type="InParanoid" id="A0A2P5EIL7"/>
<keyword evidence="2" id="KW-1185">Reference proteome</keyword>
<protein>
    <submittedName>
        <fullName evidence="1">Uncharacterized protein</fullName>
    </submittedName>
</protein>
<name>A0A2P5EIL7_TREOI</name>
<gene>
    <name evidence="1" type="ORF">TorRG33x02_188080</name>
</gene>
<dbReference type="AlphaFoldDB" id="A0A2P5EIL7"/>
<reference evidence="2" key="1">
    <citation type="submission" date="2016-06" db="EMBL/GenBank/DDBJ databases">
        <title>Parallel loss of symbiosis genes in relatives of nitrogen-fixing non-legume Parasponia.</title>
        <authorList>
            <person name="Van Velzen R."/>
            <person name="Holmer R."/>
            <person name="Bu F."/>
            <person name="Rutten L."/>
            <person name="Van Zeijl A."/>
            <person name="Liu W."/>
            <person name="Santuari L."/>
            <person name="Cao Q."/>
            <person name="Sharma T."/>
            <person name="Shen D."/>
            <person name="Roswanjaya Y."/>
            <person name="Wardhani T."/>
            <person name="Kalhor M.S."/>
            <person name="Jansen J."/>
            <person name="Van den Hoogen J."/>
            <person name="Gungor B."/>
            <person name="Hartog M."/>
            <person name="Hontelez J."/>
            <person name="Verver J."/>
            <person name="Yang W.-C."/>
            <person name="Schijlen E."/>
            <person name="Repin R."/>
            <person name="Schilthuizen M."/>
            <person name="Schranz E."/>
            <person name="Heidstra R."/>
            <person name="Miyata K."/>
            <person name="Fedorova E."/>
            <person name="Kohlen W."/>
            <person name="Bisseling T."/>
            <person name="Smit S."/>
            <person name="Geurts R."/>
        </authorList>
    </citation>
    <scope>NUCLEOTIDE SEQUENCE [LARGE SCALE GENOMIC DNA]</scope>
    <source>
        <strain evidence="2">cv. RG33-2</strain>
    </source>
</reference>
<organism evidence="1 2">
    <name type="scientific">Trema orientale</name>
    <name type="common">Charcoal tree</name>
    <name type="synonym">Celtis orientalis</name>
    <dbReference type="NCBI Taxonomy" id="63057"/>
    <lineage>
        <taxon>Eukaryota</taxon>
        <taxon>Viridiplantae</taxon>
        <taxon>Streptophyta</taxon>
        <taxon>Embryophyta</taxon>
        <taxon>Tracheophyta</taxon>
        <taxon>Spermatophyta</taxon>
        <taxon>Magnoliopsida</taxon>
        <taxon>eudicotyledons</taxon>
        <taxon>Gunneridae</taxon>
        <taxon>Pentapetalae</taxon>
        <taxon>rosids</taxon>
        <taxon>fabids</taxon>
        <taxon>Rosales</taxon>
        <taxon>Cannabaceae</taxon>
        <taxon>Trema</taxon>
    </lineage>
</organism>
<evidence type="ECO:0000313" key="1">
    <source>
        <dbReference type="EMBL" id="PON85398.1"/>
    </source>
</evidence>
<sequence length="65" mass="7110">MKGTSPMLMFSPLPLVVHSGHLRWPSPFVTTVCHLHWSPPSIITKASELSKISSDLKLGHGDYGV</sequence>
<evidence type="ECO:0000313" key="2">
    <source>
        <dbReference type="Proteomes" id="UP000237000"/>
    </source>
</evidence>